<dbReference type="Gene3D" id="3.40.190.10">
    <property type="entry name" value="Periplasmic binding protein-like II"/>
    <property type="match status" value="1"/>
</dbReference>
<gene>
    <name evidence="1" type="ORF">S06H3_14220</name>
</gene>
<dbReference type="SUPFAM" id="SSF53850">
    <property type="entry name" value="Periplasmic binding protein-like II"/>
    <property type="match status" value="1"/>
</dbReference>
<accession>X1MIY5</accession>
<evidence type="ECO:0000313" key="1">
    <source>
        <dbReference type="EMBL" id="GAI18001.1"/>
    </source>
</evidence>
<comment type="caution">
    <text evidence="1">The sequence shown here is derived from an EMBL/GenBank/DDBJ whole genome shotgun (WGS) entry which is preliminary data.</text>
</comment>
<reference evidence="1" key="1">
    <citation type="journal article" date="2014" name="Front. Microbiol.">
        <title>High frequency of phylogenetically diverse reductive dehalogenase-homologous genes in deep subseafloor sedimentary metagenomes.</title>
        <authorList>
            <person name="Kawai M."/>
            <person name="Futagami T."/>
            <person name="Toyoda A."/>
            <person name="Takaki Y."/>
            <person name="Nishi S."/>
            <person name="Hori S."/>
            <person name="Arai W."/>
            <person name="Tsubouchi T."/>
            <person name="Morono Y."/>
            <person name="Uchiyama I."/>
            <person name="Ito T."/>
            <person name="Fujiyama A."/>
            <person name="Inagaki F."/>
            <person name="Takami H."/>
        </authorList>
    </citation>
    <scope>NUCLEOTIDE SEQUENCE</scope>
    <source>
        <strain evidence="1">Expedition CK06-06</strain>
    </source>
</reference>
<sequence length="183" mass="20599">APLPGTLKSYDPVSGKWITFKRPNIVGNTTGGSWEGVISAFSKHPEATYDFLSFMSTEAAEFWNACTGWTGIDPGRTYTIIEPYGPAKVEEYVATGYDASDAIEYTSAYYKNFYNSLMYPYMRIPGTPEYDVALDVHLSEAVTGICSPEEALERVYDEWERITERLGRDEQIKLYQTAIGYSK</sequence>
<name>X1MIY5_9ZZZZ</name>
<organism evidence="1">
    <name type="scientific">marine sediment metagenome</name>
    <dbReference type="NCBI Taxonomy" id="412755"/>
    <lineage>
        <taxon>unclassified sequences</taxon>
        <taxon>metagenomes</taxon>
        <taxon>ecological metagenomes</taxon>
    </lineage>
</organism>
<protein>
    <recommendedName>
        <fullName evidence="2">Extracellular solute-binding protein</fullName>
    </recommendedName>
</protein>
<dbReference type="EMBL" id="BARV01006953">
    <property type="protein sequence ID" value="GAI18001.1"/>
    <property type="molecule type" value="Genomic_DNA"/>
</dbReference>
<proteinExistence type="predicted"/>
<feature type="non-terminal residue" evidence="1">
    <location>
        <position position="1"/>
    </location>
</feature>
<dbReference type="AlphaFoldDB" id="X1MIY5"/>
<evidence type="ECO:0008006" key="2">
    <source>
        <dbReference type="Google" id="ProtNLM"/>
    </source>
</evidence>